<feature type="transmembrane region" description="Helical" evidence="1">
    <location>
        <begin position="138"/>
        <end position="160"/>
    </location>
</feature>
<dbReference type="PANTHER" id="PTHR24177:SF103">
    <property type="entry name" value="PGG DOMAIN-CONTAINING PROTEIN"/>
    <property type="match status" value="1"/>
</dbReference>
<keyword evidence="4" id="KW-1185">Reference proteome</keyword>
<dbReference type="GO" id="GO:0016020">
    <property type="term" value="C:membrane"/>
    <property type="evidence" value="ECO:0007669"/>
    <property type="project" value="TreeGrafter"/>
</dbReference>
<evidence type="ECO:0000313" key="3">
    <source>
        <dbReference type="EMBL" id="KAK7824060.1"/>
    </source>
</evidence>
<evidence type="ECO:0000259" key="2">
    <source>
        <dbReference type="Pfam" id="PF13962"/>
    </source>
</evidence>
<feature type="domain" description="PGG" evidence="2">
    <location>
        <begin position="137"/>
        <end position="249"/>
    </location>
</feature>
<comment type="caution">
    <text evidence="3">The sequence shown here is derived from an EMBL/GenBank/DDBJ whole genome shotgun (WGS) entry which is preliminary data.</text>
</comment>
<sequence>MAAKNGNVKFIEFILKCIPSAMSDVDSEGKNIVLLTVEHRQTELFSFLQSYLKDRSSSFSEVDFRGNNALHLAAKLPDSNPWPVPGAASQMQWEVRWYEHVMRSMPQKFHYSLNNDGESPEEILSNTHEALIVERRDWLSYTSNACSVVAGLLVTVTYPMSTTMPGGMGDNGSPYLLNQSTFSIFAISSYVSFYSSLIAVVLFLSVLTSAYSKSGGFHHDLPSKLLLGLTAFYVSIASTAISFSAGHYFILKDKLKSAAFPAYAGVCLLVIFFSIIEFPLYFQLAWATFKKVPQRRKRLGDVGHEGH</sequence>
<keyword evidence="1" id="KW-1133">Transmembrane helix</keyword>
<organism evidence="3 4">
    <name type="scientific">Quercus suber</name>
    <name type="common">Cork oak</name>
    <dbReference type="NCBI Taxonomy" id="58331"/>
    <lineage>
        <taxon>Eukaryota</taxon>
        <taxon>Viridiplantae</taxon>
        <taxon>Streptophyta</taxon>
        <taxon>Embryophyta</taxon>
        <taxon>Tracheophyta</taxon>
        <taxon>Spermatophyta</taxon>
        <taxon>Magnoliopsida</taxon>
        <taxon>eudicotyledons</taxon>
        <taxon>Gunneridae</taxon>
        <taxon>Pentapetalae</taxon>
        <taxon>rosids</taxon>
        <taxon>fabids</taxon>
        <taxon>Fagales</taxon>
        <taxon>Fagaceae</taxon>
        <taxon>Quercus</taxon>
    </lineage>
</organism>
<dbReference type="EMBL" id="PKMF04000614">
    <property type="protein sequence ID" value="KAK7824060.1"/>
    <property type="molecule type" value="Genomic_DNA"/>
</dbReference>
<gene>
    <name evidence="3" type="primary">ITN1_26</name>
    <name evidence="3" type="ORF">CFP56_034888</name>
</gene>
<dbReference type="Gene3D" id="1.25.40.20">
    <property type="entry name" value="Ankyrin repeat-containing domain"/>
    <property type="match status" value="1"/>
</dbReference>
<dbReference type="Proteomes" id="UP000237347">
    <property type="component" value="Unassembled WGS sequence"/>
</dbReference>
<accession>A0AAW0JBC6</accession>
<dbReference type="AlphaFoldDB" id="A0AAW0JBC6"/>
<dbReference type="Pfam" id="PF13962">
    <property type="entry name" value="PGG"/>
    <property type="match status" value="1"/>
</dbReference>
<evidence type="ECO:0000256" key="1">
    <source>
        <dbReference type="SAM" id="Phobius"/>
    </source>
</evidence>
<keyword evidence="1" id="KW-0812">Transmembrane</keyword>
<feature type="transmembrane region" description="Helical" evidence="1">
    <location>
        <begin position="225"/>
        <end position="250"/>
    </location>
</feature>
<keyword evidence="1" id="KW-0472">Membrane</keyword>
<protein>
    <submittedName>
        <fullName evidence="3">Ankyrin repeat-containing protein itn1</fullName>
    </submittedName>
</protein>
<evidence type="ECO:0000313" key="4">
    <source>
        <dbReference type="Proteomes" id="UP000237347"/>
    </source>
</evidence>
<proteinExistence type="predicted"/>
<feature type="transmembrane region" description="Helical" evidence="1">
    <location>
        <begin position="180"/>
        <end position="204"/>
    </location>
</feature>
<reference evidence="3 4" key="1">
    <citation type="journal article" date="2018" name="Sci. Data">
        <title>The draft genome sequence of cork oak.</title>
        <authorList>
            <person name="Ramos A.M."/>
            <person name="Usie A."/>
            <person name="Barbosa P."/>
            <person name="Barros P.M."/>
            <person name="Capote T."/>
            <person name="Chaves I."/>
            <person name="Simoes F."/>
            <person name="Abreu I."/>
            <person name="Carrasquinho I."/>
            <person name="Faro C."/>
            <person name="Guimaraes J.B."/>
            <person name="Mendonca D."/>
            <person name="Nobrega F."/>
            <person name="Rodrigues L."/>
            <person name="Saibo N.J.M."/>
            <person name="Varela M.C."/>
            <person name="Egas C."/>
            <person name="Matos J."/>
            <person name="Miguel C.M."/>
            <person name="Oliveira M.M."/>
            <person name="Ricardo C.P."/>
            <person name="Goncalves S."/>
        </authorList>
    </citation>
    <scope>NUCLEOTIDE SEQUENCE [LARGE SCALE GENOMIC DNA]</scope>
    <source>
        <strain evidence="4">cv. HL8</strain>
    </source>
</reference>
<dbReference type="InterPro" id="IPR036770">
    <property type="entry name" value="Ankyrin_rpt-contain_sf"/>
</dbReference>
<dbReference type="PANTHER" id="PTHR24177">
    <property type="entry name" value="CASKIN"/>
    <property type="match status" value="1"/>
</dbReference>
<feature type="transmembrane region" description="Helical" evidence="1">
    <location>
        <begin position="262"/>
        <end position="289"/>
    </location>
</feature>
<name>A0AAW0JBC6_QUESU</name>
<dbReference type="InterPro" id="IPR026961">
    <property type="entry name" value="PGG_dom"/>
</dbReference>